<protein>
    <recommendedName>
        <fullName evidence="2">EF-hand domain-containing protein</fullName>
    </recommendedName>
</protein>
<evidence type="ECO:0000256" key="1">
    <source>
        <dbReference type="ARBA" id="ARBA00022837"/>
    </source>
</evidence>
<dbReference type="Proteomes" id="UP000193719">
    <property type="component" value="Unassembled WGS sequence"/>
</dbReference>
<dbReference type="SMART" id="SM00054">
    <property type="entry name" value="EFh"/>
    <property type="match status" value="2"/>
</dbReference>
<keyword evidence="1" id="KW-0106">Calcium</keyword>
<dbReference type="EMBL" id="MCFH01000011">
    <property type="protein sequence ID" value="ORX54183.1"/>
    <property type="molecule type" value="Genomic_DNA"/>
</dbReference>
<name>A0A1Y1VFC7_9FUNG</name>
<reference evidence="3 4" key="2">
    <citation type="submission" date="2016-08" db="EMBL/GenBank/DDBJ databases">
        <title>Pervasive Adenine N6-methylation of Active Genes in Fungi.</title>
        <authorList>
            <consortium name="DOE Joint Genome Institute"/>
            <person name="Mondo S.J."/>
            <person name="Dannebaum R.O."/>
            <person name="Kuo R.C."/>
            <person name="Labutti K."/>
            <person name="Haridas S."/>
            <person name="Kuo A."/>
            <person name="Salamov A."/>
            <person name="Ahrendt S.R."/>
            <person name="Lipzen A."/>
            <person name="Sullivan W."/>
            <person name="Andreopoulos W.B."/>
            <person name="Clum A."/>
            <person name="Lindquist E."/>
            <person name="Daum C."/>
            <person name="Ramamoorthy G.K."/>
            <person name="Gryganskyi A."/>
            <person name="Culley D."/>
            <person name="Magnuson J.K."/>
            <person name="James T.Y."/>
            <person name="O'Malley M.A."/>
            <person name="Stajich J.E."/>
            <person name="Spatafora J.W."/>
            <person name="Visel A."/>
            <person name="Grigoriev I.V."/>
        </authorList>
    </citation>
    <scope>NUCLEOTIDE SEQUENCE [LARGE SCALE GENOMIC DNA]</scope>
    <source>
        <strain evidence="4">finn</strain>
    </source>
</reference>
<dbReference type="InterPro" id="IPR011992">
    <property type="entry name" value="EF-hand-dom_pair"/>
</dbReference>
<dbReference type="CDD" id="cd00051">
    <property type="entry name" value="EFh"/>
    <property type="match status" value="1"/>
</dbReference>
<dbReference type="Pfam" id="PF13499">
    <property type="entry name" value="EF-hand_7"/>
    <property type="match status" value="1"/>
</dbReference>
<proteinExistence type="predicted"/>
<organism evidence="3 4">
    <name type="scientific">Piromyces finnis</name>
    <dbReference type="NCBI Taxonomy" id="1754191"/>
    <lineage>
        <taxon>Eukaryota</taxon>
        <taxon>Fungi</taxon>
        <taxon>Fungi incertae sedis</taxon>
        <taxon>Chytridiomycota</taxon>
        <taxon>Chytridiomycota incertae sedis</taxon>
        <taxon>Neocallimastigomycetes</taxon>
        <taxon>Neocallimastigales</taxon>
        <taxon>Neocallimastigaceae</taxon>
        <taxon>Piromyces</taxon>
    </lineage>
</organism>
<feature type="domain" description="EF-hand" evidence="2">
    <location>
        <begin position="1"/>
        <end position="34"/>
    </location>
</feature>
<dbReference type="PROSITE" id="PS00018">
    <property type="entry name" value="EF_HAND_1"/>
    <property type="match status" value="2"/>
</dbReference>
<dbReference type="InterPro" id="IPR018247">
    <property type="entry name" value="EF_Hand_1_Ca_BS"/>
</dbReference>
<feature type="domain" description="EF-hand" evidence="2">
    <location>
        <begin position="36"/>
        <end position="71"/>
    </location>
</feature>
<reference evidence="3 4" key="1">
    <citation type="submission" date="2016-08" db="EMBL/GenBank/DDBJ databases">
        <title>Genomes of anaerobic fungi encode conserved fungal cellulosomes for biomass hydrolysis.</title>
        <authorList>
            <consortium name="DOE Joint Genome Institute"/>
            <person name="Haitjema C.H."/>
            <person name="Gilmore S.P."/>
            <person name="Henske J.K."/>
            <person name="Solomon K.V."/>
            <person name="De Groot R."/>
            <person name="Kuo A."/>
            <person name="Mondo S.J."/>
            <person name="Salamov A.A."/>
            <person name="Labutti K."/>
            <person name="Zhao Z."/>
            <person name="Chiniquy J."/>
            <person name="Barry K."/>
            <person name="Brewer H.M."/>
            <person name="Purvine S.O."/>
            <person name="Wright A.T."/>
            <person name="Boxma B."/>
            <person name="Van Alen T."/>
            <person name="Hackstein J.H."/>
            <person name="Baker S.E."/>
            <person name="Grigoriev I.V."/>
            <person name="O'Malley M.A."/>
        </authorList>
    </citation>
    <scope>NUCLEOTIDE SEQUENCE [LARGE SCALE GENOMIC DNA]</scope>
    <source>
        <strain evidence="4">finn</strain>
    </source>
</reference>
<sequence length="72" mass="8495">MLRASRFFRQQDRNGNGTLQYKELSAVVNDNLGVEMSLKEIRKLFLEIDDNGNGQISEREFCEWYVDYVEES</sequence>
<evidence type="ECO:0000259" key="2">
    <source>
        <dbReference type="PROSITE" id="PS50222"/>
    </source>
</evidence>
<evidence type="ECO:0000313" key="3">
    <source>
        <dbReference type="EMBL" id="ORX54183.1"/>
    </source>
</evidence>
<dbReference type="PROSITE" id="PS50222">
    <property type="entry name" value="EF_HAND_2"/>
    <property type="match status" value="2"/>
</dbReference>
<keyword evidence="4" id="KW-1185">Reference proteome</keyword>
<gene>
    <name evidence="3" type="ORF">BCR36DRAFT_283031</name>
</gene>
<dbReference type="InterPro" id="IPR002048">
    <property type="entry name" value="EF_hand_dom"/>
</dbReference>
<accession>A0A1Y1VFC7</accession>
<comment type="caution">
    <text evidence="3">The sequence shown here is derived from an EMBL/GenBank/DDBJ whole genome shotgun (WGS) entry which is preliminary data.</text>
</comment>
<evidence type="ECO:0000313" key="4">
    <source>
        <dbReference type="Proteomes" id="UP000193719"/>
    </source>
</evidence>
<dbReference type="OrthoDB" id="26525at2759"/>
<dbReference type="SUPFAM" id="SSF47473">
    <property type="entry name" value="EF-hand"/>
    <property type="match status" value="1"/>
</dbReference>
<dbReference type="Gene3D" id="1.10.238.10">
    <property type="entry name" value="EF-hand"/>
    <property type="match status" value="1"/>
</dbReference>
<dbReference type="AlphaFoldDB" id="A0A1Y1VFC7"/>
<dbReference type="GO" id="GO:0005509">
    <property type="term" value="F:calcium ion binding"/>
    <property type="evidence" value="ECO:0007669"/>
    <property type="project" value="InterPro"/>
</dbReference>